<gene>
    <name evidence="3" type="ORF">SAMN05421762_0135</name>
</gene>
<keyword evidence="4" id="KW-1185">Reference proteome</keyword>
<keyword evidence="2" id="KW-0472">Membrane</keyword>
<keyword evidence="2" id="KW-1133">Transmembrane helix</keyword>
<feature type="transmembrane region" description="Helical" evidence="2">
    <location>
        <begin position="38"/>
        <end position="58"/>
    </location>
</feature>
<sequence>MIRVIIRSYDVLAEVALWVLLIVATAIGYFQAGVAGALIGFGVSFVFSVMAFAPILMISDMRGSLKSIDASLKKSARSAVVATAPASVGPSAQAKDRREPSFGKPAAAVAHQGPVLRARPVTPNPED</sequence>
<dbReference type="Proteomes" id="UP000231644">
    <property type="component" value="Unassembled WGS sequence"/>
</dbReference>
<proteinExistence type="predicted"/>
<evidence type="ECO:0000256" key="1">
    <source>
        <dbReference type="SAM" id="MobiDB-lite"/>
    </source>
</evidence>
<accession>A0A1I1H6I6</accession>
<name>A0A1I1H6I6_9RHOB</name>
<feature type="region of interest" description="Disordered" evidence="1">
    <location>
        <begin position="85"/>
        <end position="127"/>
    </location>
</feature>
<evidence type="ECO:0000256" key="2">
    <source>
        <dbReference type="SAM" id="Phobius"/>
    </source>
</evidence>
<organism evidence="3 4">
    <name type="scientific">Pseudooceanicola nitratireducens</name>
    <dbReference type="NCBI Taxonomy" id="517719"/>
    <lineage>
        <taxon>Bacteria</taxon>
        <taxon>Pseudomonadati</taxon>
        <taxon>Pseudomonadota</taxon>
        <taxon>Alphaproteobacteria</taxon>
        <taxon>Rhodobacterales</taxon>
        <taxon>Paracoccaceae</taxon>
        <taxon>Pseudooceanicola</taxon>
    </lineage>
</organism>
<feature type="transmembrane region" description="Helical" evidence="2">
    <location>
        <begin position="12"/>
        <end position="32"/>
    </location>
</feature>
<evidence type="ECO:0000313" key="3">
    <source>
        <dbReference type="EMBL" id="SFC19366.1"/>
    </source>
</evidence>
<dbReference type="AlphaFoldDB" id="A0A1I1H6I6"/>
<evidence type="ECO:0000313" key="4">
    <source>
        <dbReference type="Proteomes" id="UP000231644"/>
    </source>
</evidence>
<keyword evidence="2" id="KW-0812">Transmembrane</keyword>
<protein>
    <submittedName>
        <fullName evidence="3">Uncharacterized protein</fullName>
    </submittedName>
</protein>
<dbReference type="RefSeq" id="WP_093448947.1">
    <property type="nucleotide sequence ID" value="NZ_FNZG01000002.1"/>
</dbReference>
<dbReference type="EMBL" id="FOLX01000001">
    <property type="protein sequence ID" value="SFC19366.1"/>
    <property type="molecule type" value="Genomic_DNA"/>
</dbReference>
<reference evidence="3 4" key="1">
    <citation type="submission" date="2016-10" db="EMBL/GenBank/DDBJ databases">
        <authorList>
            <person name="de Groot N.N."/>
        </authorList>
    </citation>
    <scope>NUCLEOTIDE SEQUENCE [LARGE SCALE GENOMIC DNA]</scope>
    <source>
        <strain evidence="3 4">DSM 29619</strain>
    </source>
</reference>